<keyword evidence="1" id="KW-0472">Membrane</keyword>
<accession>A0A8H6M9T0</accession>
<evidence type="ECO:0000259" key="2">
    <source>
        <dbReference type="Pfam" id="PF20151"/>
    </source>
</evidence>
<sequence length="318" mass="34838">MDAKEILAELIAVEQSQQSITYVFFASVTLALAETLQCFPLEVTLIWAAKWNLGKVLYLWARYLVFPIVALTGFCIFLPPDLGVVGCRRYFTACAILNAAEVSVAEANLLLRVYAIGGTNRRLGAFLLGMYLCVHASAYGFLTKFLKSLEYTPSPFPTVVACFFVKANNHMLSIVFIILLASEIVTLAWTFRLCVIRYRLKSPLVANFYKDGLLYYAFVSAMSTGNIICNLVAPLGYTYLLACTQMVVHSILTARMVLHVRKIGSNDIYDTKGEIALTKLEGENGTSGPLRSMQFAAASANTRSKGGSVVTESGPVAV</sequence>
<feature type="transmembrane region" description="Helical" evidence="1">
    <location>
        <begin position="60"/>
        <end position="78"/>
    </location>
</feature>
<dbReference type="InterPro" id="IPR045340">
    <property type="entry name" value="DUF6533"/>
</dbReference>
<protein>
    <recommendedName>
        <fullName evidence="2">DUF6533 domain-containing protein</fullName>
    </recommendedName>
</protein>
<dbReference type="Pfam" id="PF20151">
    <property type="entry name" value="DUF6533"/>
    <property type="match status" value="1"/>
</dbReference>
<name>A0A8H6M9T0_9AGAR</name>
<feature type="transmembrane region" description="Helical" evidence="1">
    <location>
        <begin position="171"/>
        <end position="191"/>
    </location>
</feature>
<keyword evidence="1" id="KW-0812">Transmembrane</keyword>
<dbReference type="Proteomes" id="UP000521943">
    <property type="component" value="Unassembled WGS sequence"/>
</dbReference>
<dbReference type="EMBL" id="JACGCI010000019">
    <property type="protein sequence ID" value="KAF6758149.1"/>
    <property type="molecule type" value="Genomic_DNA"/>
</dbReference>
<evidence type="ECO:0000313" key="4">
    <source>
        <dbReference type="Proteomes" id="UP000521943"/>
    </source>
</evidence>
<evidence type="ECO:0000256" key="1">
    <source>
        <dbReference type="SAM" id="Phobius"/>
    </source>
</evidence>
<feature type="transmembrane region" description="Helical" evidence="1">
    <location>
        <begin position="123"/>
        <end position="142"/>
    </location>
</feature>
<reference evidence="3 4" key="1">
    <citation type="submission" date="2020-07" db="EMBL/GenBank/DDBJ databases">
        <title>Comparative genomics of pyrophilous fungi reveals a link between fire events and developmental genes.</title>
        <authorList>
            <consortium name="DOE Joint Genome Institute"/>
            <person name="Steindorff A.S."/>
            <person name="Carver A."/>
            <person name="Calhoun S."/>
            <person name="Stillman K."/>
            <person name="Liu H."/>
            <person name="Lipzen A."/>
            <person name="Pangilinan J."/>
            <person name="Labutti K."/>
            <person name="Bruns T.D."/>
            <person name="Grigoriev I.V."/>
        </authorList>
    </citation>
    <scope>NUCLEOTIDE SEQUENCE [LARGE SCALE GENOMIC DNA]</scope>
    <source>
        <strain evidence="3 4">CBS 144469</strain>
    </source>
</reference>
<feature type="domain" description="DUF6533" evidence="2">
    <location>
        <begin position="22"/>
        <end position="66"/>
    </location>
</feature>
<feature type="transmembrane region" description="Helical" evidence="1">
    <location>
        <begin position="212"/>
        <end position="233"/>
    </location>
</feature>
<dbReference type="AlphaFoldDB" id="A0A8H6M9T0"/>
<dbReference type="OrthoDB" id="2645170at2759"/>
<organism evidence="3 4">
    <name type="scientific">Ephemerocybe angulata</name>
    <dbReference type="NCBI Taxonomy" id="980116"/>
    <lineage>
        <taxon>Eukaryota</taxon>
        <taxon>Fungi</taxon>
        <taxon>Dikarya</taxon>
        <taxon>Basidiomycota</taxon>
        <taxon>Agaricomycotina</taxon>
        <taxon>Agaricomycetes</taxon>
        <taxon>Agaricomycetidae</taxon>
        <taxon>Agaricales</taxon>
        <taxon>Agaricineae</taxon>
        <taxon>Psathyrellaceae</taxon>
        <taxon>Ephemerocybe</taxon>
    </lineage>
</organism>
<comment type="caution">
    <text evidence="3">The sequence shown here is derived from an EMBL/GenBank/DDBJ whole genome shotgun (WGS) entry which is preliminary data.</text>
</comment>
<proteinExistence type="predicted"/>
<keyword evidence="1" id="KW-1133">Transmembrane helix</keyword>
<gene>
    <name evidence="3" type="ORF">DFP72DRAFT_187596</name>
</gene>
<keyword evidence="4" id="KW-1185">Reference proteome</keyword>
<feature type="transmembrane region" description="Helical" evidence="1">
    <location>
        <begin position="20"/>
        <end position="48"/>
    </location>
</feature>
<evidence type="ECO:0000313" key="3">
    <source>
        <dbReference type="EMBL" id="KAF6758149.1"/>
    </source>
</evidence>